<evidence type="ECO:0000313" key="1">
    <source>
        <dbReference type="EMBL" id="MFB9834737.1"/>
    </source>
</evidence>
<dbReference type="RefSeq" id="WP_378204913.1">
    <property type="nucleotide sequence ID" value="NZ_JBHLZP010000157.1"/>
</dbReference>
<protein>
    <submittedName>
        <fullName evidence="1">Uncharacterized protein</fullName>
    </submittedName>
</protein>
<gene>
    <name evidence="1" type="ORF">ACFFNX_21350</name>
</gene>
<dbReference type="Proteomes" id="UP001589627">
    <property type="component" value="Unassembled WGS sequence"/>
</dbReference>
<comment type="caution">
    <text evidence="1">The sequence shown here is derived from an EMBL/GenBank/DDBJ whole genome shotgun (WGS) entry which is preliminary data.</text>
</comment>
<accession>A0ABV5YL36</accession>
<evidence type="ECO:0000313" key="2">
    <source>
        <dbReference type="Proteomes" id="UP001589627"/>
    </source>
</evidence>
<name>A0ABV5YL36_9ACTN</name>
<keyword evidence="2" id="KW-1185">Reference proteome</keyword>
<reference evidence="1 2" key="1">
    <citation type="submission" date="2024-09" db="EMBL/GenBank/DDBJ databases">
        <authorList>
            <person name="Sun Q."/>
            <person name="Mori K."/>
        </authorList>
    </citation>
    <scope>NUCLEOTIDE SEQUENCE [LARGE SCALE GENOMIC DNA]</scope>
    <source>
        <strain evidence="1 2">TBRC 0563</strain>
    </source>
</reference>
<sequence>MDAELAALATSGATTLVTLAATESWNRAKGAVIDLYKRFYPAASVAVGAELEETSTDLAESKYKGDELSSEIIDHWQARFRRLLIVNPNAAAGIQSLLEEFGPMASGIDNGVVEMKAQASGHGRVYQLGKGTQYNL</sequence>
<dbReference type="EMBL" id="JBHLZP010000157">
    <property type="protein sequence ID" value="MFB9834737.1"/>
    <property type="molecule type" value="Genomic_DNA"/>
</dbReference>
<proteinExistence type="predicted"/>
<organism evidence="1 2">
    <name type="scientific">Actinoallomurus acaciae</name>
    <dbReference type="NCBI Taxonomy" id="502577"/>
    <lineage>
        <taxon>Bacteria</taxon>
        <taxon>Bacillati</taxon>
        <taxon>Actinomycetota</taxon>
        <taxon>Actinomycetes</taxon>
        <taxon>Streptosporangiales</taxon>
        <taxon>Thermomonosporaceae</taxon>
        <taxon>Actinoallomurus</taxon>
    </lineage>
</organism>